<feature type="domain" description="ACT" evidence="1">
    <location>
        <begin position="153"/>
        <end position="225"/>
    </location>
</feature>
<protein>
    <submittedName>
        <fullName evidence="2">ACT domain-containing protein</fullName>
    </submittedName>
</protein>
<dbReference type="InterPro" id="IPR002912">
    <property type="entry name" value="ACT_dom"/>
</dbReference>
<organism evidence="2 3">
    <name type="scientific">Tanacetum coccineum</name>
    <dbReference type="NCBI Taxonomy" id="301880"/>
    <lineage>
        <taxon>Eukaryota</taxon>
        <taxon>Viridiplantae</taxon>
        <taxon>Streptophyta</taxon>
        <taxon>Embryophyta</taxon>
        <taxon>Tracheophyta</taxon>
        <taxon>Spermatophyta</taxon>
        <taxon>Magnoliopsida</taxon>
        <taxon>eudicotyledons</taxon>
        <taxon>Gunneridae</taxon>
        <taxon>Pentapetalae</taxon>
        <taxon>asterids</taxon>
        <taxon>campanulids</taxon>
        <taxon>Asterales</taxon>
        <taxon>Asteraceae</taxon>
        <taxon>Asteroideae</taxon>
        <taxon>Anthemideae</taxon>
        <taxon>Anthemidinae</taxon>
        <taxon>Tanacetum</taxon>
    </lineage>
</organism>
<accession>A0ABQ5DP82</accession>
<name>A0ABQ5DP82_9ASTR</name>
<reference evidence="2" key="1">
    <citation type="journal article" date="2022" name="Int. J. Mol. Sci.">
        <title>Draft Genome of Tanacetum Coccineum: Genomic Comparison of Closely Related Tanacetum-Family Plants.</title>
        <authorList>
            <person name="Yamashiro T."/>
            <person name="Shiraishi A."/>
            <person name="Nakayama K."/>
            <person name="Satake H."/>
        </authorList>
    </citation>
    <scope>NUCLEOTIDE SEQUENCE</scope>
</reference>
<comment type="caution">
    <text evidence="2">The sequence shown here is derived from an EMBL/GenBank/DDBJ whole genome shotgun (WGS) entry which is preliminary data.</text>
</comment>
<dbReference type="Proteomes" id="UP001151760">
    <property type="component" value="Unassembled WGS sequence"/>
</dbReference>
<evidence type="ECO:0000313" key="2">
    <source>
        <dbReference type="EMBL" id="GJT40902.1"/>
    </source>
</evidence>
<dbReference type="PROSITE" id="PS51671">
    <property type="entry name" value="ACT"/>
    <property type="match status" value="1"/>
</dbReference>
<evidence type="ECO:0000313" key="3">
    <source>
        <dbReference type="Proteomes" id="UP001151760"/>
    </source>
</evidence>
<dbReference type="Pfam" id="PF01842">
    <property type="entry name" value="ACT"/>
    <property type="match status" value="1"/>
</dbReference>
<dbReference type="EMBL" id="BQNB010015514">
    <property type="protein sequence ID" value="GJT40902.1"/>
    <property type="molecule type" value="Genomic_DNA"/>
</dbReference>
<gene>
    <name evidence="2" type="ORF">Tco_0940767</name>
</gene>
<evidence type="ECO:0000259" key="1">
    <source>
        <dbReference type="PROSITE" id="PS51671"/>
    </source>
</evidence>
<sequence>MNQKTNDYILFDNDRVGFDIERKKTAVDLVLTKLYLKLAKKLHRLGLQLVADGSDAGSVKITYTSSRVTDDIDTPLILNMVTNSIRNEERDTLGGNSEKPLEIIVRIANVESRFTSAVSEFGDIKLQGRVKDGVPRLTKLGAFEVDVRLDGHILLCRQVDEPNTIGSVTSILGKENVNISSMSVDRAAPRKQAAMVIAVDEKPSKAALKKIDEISALEEFVFLAL</sequence>
<reference evidence="2" key="2">
    <citation type="submission" date="2022-01" db="EMBL/GenBank/DDBJ databases">
        <authorList>
            <person name="Yamashiro T."/>
            <person name="Shiraishi A."/>
            <person name="Satake H."/>
            <person name="Nakayama K."/>
        </authorList>
    </citation>
    <scope>NUCLEOTIDE SEQUENCE</scope>
</reference>
<keyword evidence="3" id="KW-1185">Reference proteome</keyword>
<dbReference type="SUPFAM" id="SSF55021">
    <property type="entry name" value="ACT-like"/>
    <property type="match status" value="1"/>
</dbReference>
<dbReference type="InterPro" id="IPR045865">
    <property type="entry name" value="ACT-like_dom_sf"/>
</dbReference>
<proteinExistence type="predicted"/>
<dbReference type="Gene3D" id="3.30.70.260">
    <property type="match status" value="1"/>
</dbReference>